<dbReference type="Gene3D" id="2.40.50.140">
    <property type="entry name" value="Nucleic acid-binding proteins"/>
    <property type="match status" value="1"/>
</dbReference>
<dbReference type="SMART" id="SM00357">
    <property type="entry name" value="CSP"/>
    <property type="match status" value="1"/>
</dbReference>
<reference evidence="8 9" key="1">
    <citation type="journal article" date="2011" name="Science">
        <title>The Selaginella genome identifies genetic changes associated with the evolution of vascular plants.</title>
        <authorList>
            <person name="Banks J.A."/>
            <person name="Nishiyama T."/>
            <person name="Hasebe M."/>
            <person name="Bowman J.L."/>
            <person name="Gribskov M."/>
            <person name="dePamphilis C."/>
            <person name="Albert V.A."/>
            <person name="Aono N."/>
            <person name="Aoyama T."/>
            <person name="Ambrose B.A."/>
            <person name="Ashton N.W."/>
            <person name="Axtell M.J."/>
            <person name="Barker E."/>
            <person name="Barker M.S."/>
            <person name="Bennetzen J.L."/>
            <person name="Bonawitz N.D."/>
            <person name="Chapple C."/>
            <person name="Cheng C."/>
            <person name="Correa L.G."/>
            <person name="Dacre M."/>
            <person name="DeBarry J."/>
            <person name="Dreyer I."/>
            <person name="Elias M."/>
            <person name="Engstrom E.M."/>
            <person name="Estelle M."/>
            <person name="Feng L."/>
            <person name="Finet C."/>
            <person name="Floyd S.K."/>
            <person name="Frommer W.B."/>
            <person name="Fujita T."/>
            <person name="Gramzow L."/>
            <person name="Gutensohn M."/>
            <person name="Harholt J."/>
            <person name="Hattori M."/>
            <person name="Heyl A."/>
            <person name="Hirai T."/>
            <person name="Hiwatashi Y."/>
            <person name="Ishikawa M."/>
            <person name="Iwata M."/>
            <person name="Karol K.G."/>
            <person name="Koehler B."/>
            <person name="Kolukisaoglu U."/>
            <person name="Kubo M."/>
            <person name="Kurata T."/>
            <person name="Lalonde S."/>
            <person name="Li K."/>
            <person name="Li Y."/>
            <person name="Litt A."/>
            <person name="Lyons E."/>
            <person name="Manning G."/>
            <person name="Maruyama T."/>
            <person name="Michael T.P."/>
            <person name="Mikami K."/>
            <person name="Miyazaki S."/>
            <person name="Morinaga S."/>
            <person name="Murata T."/>
            <person name="Mueller-Roeber B."/>
            <person name="Nelson D.R."/>
            <person name="Obara M."/>
            <person name="Oguri Y."/>
            <person name="Olmstead R.G."/>
            <person name="Onodera N."/>
            <person name="Petersen B.L."/>
            <person name="Pils B."/>
            <person name="Prigge M."/>
            <person name="Rensing S.A."/>
            <person name="Riano-Pachon D.M."/>
            <person name="Roberts A.W."/>
            <person name="Sato Y."/>
            <person name="Scheller H.V."/>
            <person name="Schulz B."/>
            <person name="Schulz C."/>
            <person name="Shakirov E.V."/>
            <person name="Shibagaki N."/>
            <person name="Shinohara N."/>
            <person name="Shippen D.E."/>
            <person name="Soerensen I."/>
            <person name="Sotooka R."/>
            <person name="Sugimoto N."/>
            <person name="Sugita M."/>
            <person name="Sumikawa N."/>
            <person name="Tanurdzic M."/>
            <person name="Theissen G."/>
            <person name="Ulvskov P."/>
            <person name="Wakazuki S."/>
            <person name="Weng J.K."/>
            <person name="Willats W.W."/>
            <person name="Wipf D."/>
            <person name="Wolf P.G."/>
            <person name="Yang L."/>
            <person name="Zimmer A.D."/>
            <person name="Zhu Q."/>
            <person name="Mitros T."/>
            <person name="Hellsten U."/>
            <person name="Loque D."/>
            <person name="Otillar R."/>
            <person name="Salamov A."/>
            <person name="Schmutz J."/>
            <person name="Shapiro H."/>
            <person name="Lindquist E."/>
            <person name="Lucas S."/>
            <person name="Rokhsar D."/>
            <person name="Grigoriev I.V."/>
        </authorList>
    </citation>
    <scope>NUCLEOTIDE SEQUENCE [LARGE SCALE GENOMIC DNA]</scope>
</reference>
<dbReference type="PROSITE" id="PS51857">
    <property type="entry name" value="CSD_2"/>
    <property type="match status" value="1"/>
</dbReference>
<evidence type="ECO:0000313" key="8">
    <source>
        <dbReference type="EMBL" id="EFJ12820.1"/>
    </source>
</evidence>
<dbReference type="PANTHER" id="PTHR46565">
    <property type="entry name" value="COLD SHOCK DOMAIN PROTEIN 2"/>
    <property type="match status" value="1"/>
</dbReference>
<evidence type="ECO:0000256" key="1">
    <source>
        <dbReference type="ARBA" id="ARBA00004496"/>
    </source>
</evidence>
<keyword evidence="5" id="KW-0010">Activator</keyword>
<keyword evidence="6" id="KW-0804">Transcription</keyword>
<evidence type="ECO:0000256" key="3">
    <source>
        <dbReference type="ARBA" id="ARBA00023015"/>
    </source>
</evidence>
<keyword evidence="9" id="KW-1185">Reference proteome</keyword>
<evidence type="ECO:0000256" key="5">
    <source>
        <dbReference type="ARBA" id="ARBA00023159"/>
    </source>
</evidence>
<comment type="subcellular location">
    <subcellularLocation>
        <location evidence="1">Cytoplasm</location>
    </subcellularLocation>
</comment>
<dbReference type="PANTHER" id="PTHR46565:SF20">
    <property type="entry name" value="COLD SHOCK DOMAIN-CONTAINING PROTEIN 4"/>
    <property type="match status" value="1"/>
</dbReference>
<dbReference type="GO" id="GO:0003677">
    <property type="term" value="F:DNA binding"/>
    <property type="evidence" value="ECO:0007669"/>
    <property type="project" value="UniProtKB-KW"/>
</dbReference>
<evidence type="ECO:0000259" key="7">
    <source>
        <dbReference type="PROSITE" id="PS51857"/>
    </source>
</evidence>
<feature type="domain" description="CSD" evidence="7">
    <location>
        <begin position="8"/>
        <end position="63"/>
    </location>
</feature>
<dbReference type="HOGENOM" id="CLU_117621_7_1_1"/>
<keyword evidence="3" id="KW-0805">Transcription regulation</keyword>
<dbReference type="SUPFAM" id="SSF50249">
    <property type="entry name" value="Nucleic acid-binding proteins"/>
    <property type="match status" value="1"/>
</dbReference>
<dbReference type="CDD" id="cd04458">
    <property type="entry name" value="CSP_CDS"/>
    <property type="match status" value="1"/>
</dbReference>
<protein>
    <recommendedName>
        <fullName evidence="7">CSD domain-containing protein</fullName>
    </recommendedName>
</protein>
<dbReference type="InterPro" id="IPR019844">
    <property type="entry name" value="CSD_CS"/>
</dbReference>
<dbReference type="STRING" id="88036.D8SRQ0"/>
<keyword evidence="4" id="KW-0238">DNA-binding</keyword>
<evidence type="ECO:0000256" key="6">
    <source>
        <dbReference type="ARBA" id="ARBA00023163"/>
    </source>
</evidence>
<name>D8SRQ0_SELML</name>
<dbReference type="GO" id="GO:0005737">
    <property type="term" value="C:cytoplasm"/>
    <property type="evidence" value="ECO:0007669"/>
    <property type="project" value="UniProtKB-SubCell"/>
</dbReference>
<dbReference type="Gramene" id="EFJ12820">
    <property type="protein sequence ID" value="EFJ12820"/>
    <property type="gene ID" value="SELMODRAFT_123455"/>
</dbReference>
<dbReference type="InParanoid" id="D8SRQ0"/>
<evidence type="ECO:0000256" key="4">
    <source>
        <dbReference type="ARBA" id="ARBA00023125"/>
    </source>
</evidence>
<keyword evidence="2" id="KW-0963">Cytoplasm</keyword>
<dbReference type="AlphaFoldDB" id="D8SRQ0"/>
<dbReference type="InterPro" id="IPR011129">
    <property type="entry name" value="CSD"/>
</dbReference>
<dbReference type="KEGG" id="smo:SELMODRAFT_123455"/>
<dbReference type="PRINTS" id="PR00050">
    <property type="entry name" value="COLDSHOCK"/>
</dbReference>
<dbReference type="Proteomes" id="UP000001514">
    <property type="component" value="Unassembled WGS sequence"/>
</dbReference>
<accession>D8SRQ0</accession>
<sequence length="63" mass="6982">MASPADAKRTGKVKWFNVTKGFGFITPDDGSEELFVHQSAIFAEGFRSLREGEIVEFSVEQGE</sequence>
<feature type="non-terminal residue" evidence="8">
    <location>
        <position position="63"/>
    </location>
</feature>
<gene>
    <name evidence="8" type="ORF">SELMODRAFT_123455</name>
</gene>
<dbReference type="EMBL" id="GL377636">
    <property type="protein sequence ID" value="EFJ12820.1"/>
    <property type="molecule type" value="Genomic_DNA"/>
</dbReference>
<proteinExistence type="predicted"/>
<dbReference type="PROSITE" id="PS00352">
    <property type="entry name" value="CSD_1"/>
    <property type="match status" value="1"/>
</dbReference>
<evidence type="ECO:0000313" key="9">
    <source>
        <dbReference type="Proteomes" id="UP000001514"/>
    </source>
</evidence>
<organism evidence="9">
    <name type="scientific">Selaginella moellendorffii</name>
    <name type="common">Spikemoss</name>
    <dbReference type="NCBI Taxonomy" id="88036"/>
    <lineage>
        <taxon>Eukaryota</taxon>
        <taxon>Viridiplantae</taxon>
        <taxon>Streptophyta</taxon>
        <taxon>Embryophyta</taxon>
        <taxon>Tracheophyta</taxon>
        <taxon>Lycopodiopsida</taxon>
        <taxon>Selaginellales</taxon>
        <taxon>Selaginellaceae</taxon>
        <taxon>Selaginella</taxon>
    </lineage>
</organism>
<dbReference type="InterPro" id="IPR012156">
    <property type="entry name" value="Cold_shock_CspA"/>
</dbReference>
<dbReference type="InterPro" id="IPR002059">
    <property type="entry name" value="CSP_DNA-bd"/>
</dbReference>
<dbReference type="PIRSF" id="PIRSF002599">
    <property type="entry name" value="Cold_shock_A"/>
    <property type="match status" value="1"/>
</dbReference>
<evidence type="ECO:0000256" key="2">
    <source>
        <dbReference type="ARBA" id="ARBA00022490"/>
    </source>
</evidence>
<dbReference type="Pfam" id="PF00313">
    <property type="entry name" value="CSD"/>
    <property type="match status" value="1"/>
</dbReference>
<dbReference type="InterPro" id="IPR012340">
    <property type="entry name" value="NA-bd_OB-fold"/>
</dbReference>